<feature type="region of interest" description="Disordered" evidence="1">
    <location>
        <begin position="1"/>
        <end position="65"/>
    </location>
</feature>
<dbReference type="KEGG" id="sla:SERLADRAFT_433031"/>
<reference evidence="2" key="1">
    <citation type="submission" date="2011-04" db="EMBL/GenBank/DDBJ databases">
        <title>Evolution of plant cell wall degrading machinery underlies the functional diversity of forest fungi.</title>
        <authorList>
            <consortium name="US DOE Joint Genome Institute (JGI-PGF)"/>
            <person name="Eastwood D.C."/>
            <person name="Floudas D."/>
            <person name="Binder M."/>
            <person name="Majcherczyk A."/>
            <person name="Schneider P."/>
            <person name="Aerts A."/>
            <person name="Asiegbu F.O."/>
            <person name="Baker S.E."/>
            <person name="Barry K."/>
            <person name="Bendiksby M."/>
            <person name="Blumentritt M."/>
            <person name="Coutinho P.M."/>
            <person name="Cullen D."/>
            <person name="Cullen D."/>
            <person name="Gathman A."/>
            <person name="Goodell B."/>
            <person name="Henrissat B."/>
            <person name="Ihrmark K."/>
            <person name="Kauserud H."/>
            <person name="Kohler A."/>
            <person name="LaButti K."/>
            <person name="Lapidus A."/>
            <person name="Lavin J.L."/>
            <person name="Lee Y.-H."/>
            <person name="Lindquist E."/>
            <person name="Lilly W."/>
            <person name="Lucas S."/>
            <person name="Morin E."/>
            <person name="Murat C."/>
            <person name="Oguiza J.A."/>
            <person name="Park J."/>
            <person name="Pisabarro A.G."/>
            <person name="Riley R."/>
            <person name="Rosling A."/>
            <person name="Salamov A."/>
            <person name="Schmidt O."/>
            <person name="Schmutz J."/>
            <person name="Skrede I."/>
            <person name="Stenlid J."/>
            <person name="Wiebenga A."/>
            <person name="Xie X."/>
            <person name="Kues U."/>
            <person name="Hibbett D.S."/>
            <person name="Hoffmeister D."/>
            <person name="Hogberg N."/>
            <person name="Martin F."/>
            <person name="Grigoriev I.V."/>
            <person name="Watkinson S.C."/>
        </authorList>
    </citation>
    <scope>NUCLEOTIDE SEQUENCE</scope>
    <source>
        <strain evidence="2">S7.9</strain>
    </source>
</reference>
<accession>F8NIY8</accession>
<dbReference type="AlphaFoldDB" id="F8NIY8"/>
<dbReference type="GeneID" id="18814104"/>
<dbReference type="RefSeq" id="XP_007313263.1">
    <property type="nucleotide sequence ID" value="XM_007313201.1"/>
</dbReference>
<evidence type="ECO:0000256" key="1">
    <source>
        <dbReference type="SAM" id="MobiDB-lite"/>
    </source>
</evidence>
<sequence length="115" mass="12833">MVAPRSKSTDEEQEEIKGLDEILSNDEHGADIQNQPGPSKPAARQQSVGVEEVDKDSPRHASITHKPQRRFLAGLCTKEEYLKLVDAVYQLLKDKPGPGSQSNGEPEDYLDYWLS</sequence>
<feature type="region of interest" description="Disordered" evidence="1">
    <location>
        <begin position="93"/>
        <end position="115"/>
    </location>
</feature>
<evidence type="ECO:0000313" key="2">
    <source>
        <dbReference type="EMBL" id="EGO29021.1"/>
    </source>
</evidence>
<proteinExistence type="predicted"/>
<dbReference type="Proteomes" id="UP000008064">
    <property type="component" value="Unassembled WGS sequence"/>
</dbReference>
<feature type="compositionally biased region" description="Acidic residues" evidence="1">
    <location>
        <begin position="105"/>
        <end position="115"/>
    </location>
</feature>
<gene>
    <name evidence="2" type="ORF">SERLADRAFT_433031</name>
</gene>
<feature type="compositionally biased region" description="Basic and acidic residues" evidence="1">
    <location>
        <begin position="7"/>
        <end position="30"/>
    </location>
</feature>
<protein>
    <submittedName>
        <fullName evidence="2">Uncharacterized protein</fullName>
    </submittedName>
</protein>
<name>F8NIY8_SERL9</name>
<dbReference type="HOGENOM" id="CLU_117311_0_0_1"/>
<organism>
    <name type="scientific">Serpula lacrymans var. lacrymans (strain S7.9)</name>
    <name type="common">Dry rot fungus</name>
    <dbReference type="NCBI Taxonomy" id="578457"/>
    <lineage>
        <taxon>Eukaryota</taxon>
        <taxon>Fungi</taxon>
        <taxon>Dikarya</taxon>
        <taxon>Basidiomycota</taxon>
        <taxon>Agaricomycotina</taxon>
        <taxon>Agaricomycetes</taxon>
        <taxon>Agaricomycetidae</taxon>
        <taxon>Boletales</taxon>
        <taxon>Coniophorineae</taxon>
        <taxon>Serpulaceae</taxon>
        <taxon>Serpula</taxon>
    </lineage>
</organism>
<dbReference type="EMBL" id="GL945429">
    <property type="protein sequence ID" value="EGO29021.1"/>
    <property type="molecule type" value="Genomic_DNA"/>
</dbReference>